<dbReference type="AlphaFoldDB" id="A0A232M4Q8"/>
<dbReference type="EMBL" id="NPHW01002489">
    <property type="protein sequence ID" value="OXV11369.1"/>
    <property type="molecule type" value="Genomic_DNA"/>
</dbReference>
<dbReference type="Proteomes" id="UP000243515">
    <property type="component" value="Unassembled WGS sequence"/>
</dbReference>
<sequence length="473" mass="54244">MMDPPCRITQLADELLNHIVSFLVTWSDGVGSRDAYQMPRSRKLEERLENGNVSYGERRDLDRFRLVCKKFMRIGTPWKFRRFVLRFSQEGFQKLNDLLDMQLAYHTKYLTYIVRPFYEGHGWKRFLKSINDSALSNVHLSRLDDQNALIGADSDLALLSRALSSFSSLRQIKLLRVQDKADENILDLLGDEPELILDWKIACSRAVRNLGIALLRSGCHSVRFIGPQISPEATSGLLKTPRPTIAAIGVRLTCLDVNFHATDDITAVIESLSEVFRVFFVAARNLVTIHIGFPARTPVDVNLENIFHNVQWDRLHTLGIQGWRLDSDEIIGILRRHQKVLRDFRMPYVYLREGSRWRDVLSMLHTEMDQLERVDLREIDYASHFDGETMNGIEVPASPSDTSQEETHSHHGLQAVQQDNLQTCGNGGLIIEELEMLTVESLGDNGVMVERHQWPLWEAWVVSKPQHLASNHL</sequence>
<evidence type="ECO:0000313" key="3">
    <source>
        <dbReference type="Proteomes" id="UP000243515"/>
    </source>
</evidence>
<name>A0A232M4Q8_9EURO</name>
<gene>
    <name evidence="2" type="ORF">Egran_00875</name>
</gene>
<organism evidence="2 3">
    <name type="scientific">Elaphomyces granulatus</name>
    <dbReference type="NCBI Taxonomy" id="519963"/>
    <lineage>
        <taxon>Eukaryota</taxon>
        <taxon>Fungi</taxon>
        <taxon>Dikarya</taxon>
        <taxon>Ascomycota</taxon>
        <taxon>Pezizomycotina</taxon>
        <taxon>Eurotiomycetes</taxon>
        <taxon>Eurotiomycetidae</taxon>
        <taxon>Eurotiales</taxon>
        <taxon>Elaphomycetaceae</taxon>
        <taxon>Elaphomyces</taxon>
    </lineage>
</organism>
<protein>
    <submittedName>
        <fullName evidence="2">Uncharacterized protein</fullName>
    </submittedName>
</protein>
<reference evidence="2 3" key="1">
    <citation type="journal article" date="2015" name="Environ. Microbiol.">
        <title>Metagenome sequence of Elaphomyces granulatus from sporocarp tissue reveals Ascomycota ectomycorrhizal fingerprints of genome expansion and a Proteobacteria-rich microbiome.</title>
        <authorList>
            <person name="Quandt C.A."/>
            <person name="Kohler A."/>
            <person name="Hesse C.N."/>
            <person name="Sharpton T.J."/>
            <person name="Martin F."/>
            <person name="Spatafora J.W."/>
        </authorList>
    </citation>
    <scope>NUCLEOTIDE SEQUENCE [LARGE SCALE GENOMIC DNA]</scope>
    <source>
        <strain evidence="2 3">OSC145934</strain>
    </source>
</reference>
<keyword evidence="3" id="KW-1185">Reference proteome</keyword>
<evidence type="ECO:0000313" key="2">
    <source>
        <dbReference type="EMBL" id="OXV11369.1"/>
    </source>
</evidence>
<evidence type="ECO:0000256" key="1">
    <source>
        <dbReference type="SAM" id="MobiDB-lite"/>
    </source>
</evidence>
<comment type="caution">
    <text evidence="2">The sequence shown here is derived from an EMBL/GenBank/DDBJ whole genome shotgun (WGS) entry which is preliminary data.</text>
</comment>
<accession>A0A232M4Q8</accession>
<proteinExistence type="predicted"/>
<dbReference type="OrthoDB" id="4179303at2759"/>
<feature type="region of interest" description="Disordered" evidence="1">
    <location>
        <begin position="390"/>
        <end position="418"/>
    </location>
</feature>